<reference evidence="10 11" key="1">
    <citation type="submission" date="2019-10" db="EMBL/GenBank/DDBJ databases">
        <title>Georgenia wutianyii sp. nov. and Georgenia yuyongxinii sp. nov. isolated from plateau pika (Ochotona curzoniae) in the Qinghai-Tibet plateau of China.</title>
        <authorList>
            <person name="Tian Z."/>
        </authorList>
    </citation>
    <scope>NUCLEOTIDE SEQUENCE [LARGE SCALE GENOMIC DNA]</scope>
    <source>
        <strain evidence="10 11">JCM 19765</strain>
    </source>
</reference>
<dbReference type="OrthoDB" id="3187421at2"/>
<evidence type="ECO:0000256" key="4">
    <source>
        <dbReference type="ARBA" id="ARBA00022729"/>
    </source>
</evidence>
<evidence type="ECO:0000259" key="9">
    <source>
        <dbReference type="Pfam" id="PF01915"/>
    </source>
</evidence>
<dbReference type="InterPro" id="IPR036962">
    <property type="entry name" value="Glyco_hydro_3_N_sf"/>
</dbReference>
<feature type="chain" id="PRO_5038799936" description="beta-glucosidase" evidence="7">
    <location>
        <begin position="33"/>
        <end position="907"/>
    </location>
</feature>
<accession>A0A6N7EQ08</accession>
<evidence type="ECO:0000313" key="11">
    <source>
        <dbReference type="Proteomes" id="UP000437709"/>
    </source>
</evidence>
<protein>
    <recommendedName>
        <fullName evidence="3">beta-glucosidase</fullName>
        <ecNumber evidence="3">3.2.1.21</ecNumber>
    </recommendedName>
</protein>
<feature type="domain" description="Glycoside hydrolase family 3 N-terminal" evidence="8">
    <location>
        <begin position="167"/>
        <end position="477"/>
    </location>
</feature>
<dbReference type="Proteomes" id="UP000437709">
    <property type="component" value="Unassembled WGS sequence"/>
</dbReference>
<evidence type="ECO:0000256" key="5">
    <source>
        <dbReference type="ARBA" id="ARBA00022801"/>
    </source>
</evidence>
<dbReference type="SUPFAM" id="SSF52279">
    <property type="entry name" value="Beta-D-glucan exohydrolase, C-terminal domain"/>
    <property type="match status" value="1"/>
</dbReference>
<organism evidence="10 11">
    <name type="scientific">Georgenia subflava</name>
    <dbReference type="NCBI Taxonomy" id="1622177"/>
    <lineage>
        <taxon>Bacteria</taxon>
        <taxon>Bacillati</taxon>
        <taxon>Actinomycetota</taxon>
        <taxon>Actinomycetes</taxon>
        <taxon>Micrococcales</taxon>
        <taxon>Bogoriellaceae</taxon>
        <taxon>Georgenia</taxon>
    </lineage>
</organism>
<dbReference type="AlphaFoldDB" id="A0A6N7EQ08"/>
<dbReference type="Gene3D" id="3.20.20.300">
    <property type="entry name" value="Glycoside hydrolase, family 3, N-terminal domain"/>
    <property type="match status" value="1"/>
</dbReference>
<name>A0A6N7EQ08_9MICO</name>
<dbReference type="EC" id="3.2.1.21" evidence="3"/>
<dbReference type="Pfam" id="PF01915">
    <property type="entry name" value="Glyco_hydro_3_C"/>
    <property type="match status" value="1"/>
</dbReference>
<evidence type="ECO:0000256" key="1">
    <source>
        <dbReference type="ARBA" id="ARBA00000448"/>
    </source>
</evidence>
<dbReference type="EMBL" id="WHPC01000135">
    <property type="protein sequence ID" value="MPV38977.1"/>
    <property type="molecule type" value="Genomic_DNA"/>
</dbReference>
<dbReference type="SUPFAM" id="SSF51445">
    <property type="entry name" value="(Trans)glycosidases"/>
    <property type="match status" value="1"/>
</dbReference>
<keyword evidence="11" id="KW-1185">Reference proteome</keyword>
<keyword evidence="4 7" id="KW-0732">Signal</keyword>
<evidence type="ECO:0000256" key="3">
    <source>
        <dbReference type="ARBA" id="ARBA00012744"/>
    </source>
</evidence>
<dbReference type="RefSeq" id="WP_152816504.1">
    <property type="nucleotide sequence ID" value="NZ_WHPC01000135.1"/>
</dbReference>
<dbReference type="Pfam" id="PF00933">
    <property type="entry name" value="Glyco_hydro_3"/>
    <property type="match status" value="1"/>
</dbReference>
<dbReference type="SUPFAM" id="SSF69318">
    <property type="entry name" value="Integrin alpha N-terminal domain"/>
    <property type="match status" value="1"/>
</dbReference>
<evidence type="ECO:0000313" key="10">
    <source>
        <dbReference type="EMBL" id="MPV38977.1"/>
    </source>
</evidence>
<evidence type="ECO:0000256" key="7">
    <source>
        <dbReference type="SAM" id="SignalP"/>
    </source>
</evidence>
<keyword evidence="6" id="KW-0326">Glycosidase</keyword>
<evidence type="ECO:0000256" key="6">
    <source>
        <dbReference type="ARBA" id="ARBA00023295"/>
    </source>
</evidence>
<evidence type="ECO:0000256" key="2">
    <source>
        <dbReference type="ARBA" id="ARBA00005336"/>
    </source>
</evidence>
<dbReference type="Gene3D" id="3.40.50.1700">
    <property type="entry name" value="Glycoside hydrolase family 3 C-terminal domain"/>
    <property type="match status" value="1"/>
</dbReference>
<dbReference type="InterPro" id="IPR017853">
    <property type="entry name" value="GH"/>
</dbReference>
<dbReference type="InterPro" id="IPR028994">
    <property type="entry name" value="Integrin_alpha_N"/>
</dbReference>
<dbReference type="InterPro" id="IPR051915">
    <property type="entry name" value="Cellulose_Degrad_GH3"/>
</dbReference>
<dbReference type="InterPro" id="IPR002772">
    <property type="entry name" value="Glyco_hydro_3_C"/>
</dbReference>
<dbReference type="InterPro" id="IPR036881">
    <property type="entry name" value="Glyco_hydro_3_C_sf"/>
</dbReference>
<feature type="signal peptide" evidence="7">
    <location>
        <begin position="1"/>
        <end position="32"/>
    </location>
</feature>
<gene>
    <name evidence="10" type="ORF">GB881_18395</name>
</gene>
<feature type="non-terminal residue" evidence="10">
    <location>
        <position position="907"/>
    </location>
</feature>
<dbReference type="PANTHER" id="PTHR30620:SF16">
    <property type="entry name" value="LYSOSOMAL BETA GLUCOSIDASE"/>
    <property type="match status" value="1"/>
</dbReference>
<comment type="similarity">
    <text evidence="2">Belongs to the glycosyl hydrolase 3 family.</text>
</comment>
<dbReference type="GO" id="GO:0009251">
    <property type="term" value="P:glucan catabolic process"/>
    <property type="evidence" value="ECO:0007669"/>
    <property type="project" value="TreeGrafter"/>
</dbReference>
<dbReference type="GO" id="GO:0008422">
    <property type="term" value="F:beta-glucosidase activity"/>
    <property type="evidence" value="ECO:0007669"/>
    <property type="project" value="UniProtKB-EC"/>
</dbReference>
<comment type="catalytic activity">
    <reaction evidence="1">
        <text>Hydrolysis of terminal, non-reducing beta-D-glucosyl residues with release of beta-D-glucose.</text>
        <dbReference type="EC" id="3.2.1.21"/>
    </reaction>
</comment>
<dbReference type="InterPro" id="IPR001764">
    <property type="entry name" value="Glyco_hydro_3_N"/>
</dbReference>
<evidence type="ECO:0000259" key="8">
    <source>
        <dbReference type="Pfam" id="PF00933"/>
    </source>
</evidence>
<keyword evidence="5" id="KW-0378">Hydrolase</keyword>
<dbReference type="PANTHER" id="PTHR30620">
    <property type="entry name" value="PERIPLASMIC BETA-GLUCOSIDASE-RELATED"/>
    <property type="match status" value="1"/>
</dbReference>
<proteinExistence type="inferred from homology"/>
<comment type="caution">
    <text evidence="10">The sequence shown here is derived from an EMBL/GenBank/DDBJ whole genome shotgun (WGS) entry which is preliminary data.</text>
</comment>
<sequence>MTPEHSGARRRGAALLGASLPLAMALTGFTVAAPAAAQTDDGAPVVDDMRVEGKELLEIDGEQFRDLNGSGYLDPYEDWRLPTEERVQDLISQMSLHQQAGLMLIDTLNAECIDGDVASVSDTGKAYIGEQHMHRLIFRNVVSDEPVCGEPGGGFRASTELTPADAATFMNRVQELAEATPLGIPVLYKSNARNHIDPQARAGINESAGAFSAFPKEAGIAAAALGEQAKSTGEATDGDMSVVEDFAGVMADEWKSIGLRGMYGYMADLSTEPRWYRTHETFTEDADLGANIMGELVETLQGPVGEDGNSLSPETSVALTMKHFPGGGPQELGLDPHYAFGKAQVYPGDLFGYHLKPFEAAIDAGVAAIMPYYGVPVDVTYEGVDYEEVGMAFSDQVVNGLLRGQMGFEGYVNSDTGIINDRAWGLEDATIPERVAAAINSGTDTLSGFNNVATITDLVDDGLVSADRVTEAAERLLAPMFEMGLFENPYVDPEHATATVGSDANRAVALDLQRKSAVLLQNDAGADGESVLPLEAGSDLYVLGNIGADAATAYGYDVTDGNVDEGETRPSAEGSDAAVISVTVSNVNTSTYVSDDPTSGMNPEHTNTSVIEGFAGLDGNSPYGAADICVITGGAEECTDNGLRFGGSLPWESSILDFTGMSGSESWEITPSLETIQAVMDEVGDDNVVLDIYFRQPYVLDEASGLRDAGAILANFGNTSTALLDVLSGEFAPQGRLPFALAGTPEAIVEQDTDRPGYDETADGALFEYGHGLTYEETPEPEEPTEPGVPADIPFGFFLNDSWTTKANHVFMYGKVTDGVLIGDWDGDGTDSITVRRGNVFYVNNEPRPGEAEHVYVYGRPGDTVLVGDWDGDGKDTLAVRRGAEYHVKNNLAGGPADQVVVYGRSG</sequence>
<feature type="domain" description="Glycoside hydrolase family 3 C-terminal" evidence="9">
    <location>
        <begin position="518"/>
        <end position="775"/>
    </location>
</feature>